<organism evidence="2 3">
    <name type="scientific">Vibrio aerogenes CECT 7868</name>
    <dbReference type="NCBI Taxonomy" id="1216006"/>
    <lineage>
        <taxon>Bacteria</taxon>
        <taxon>Pseudomonadati</taxon>
        <taxon>Pseudomonadota</taxon>
        <taxon>Gammaproteobacteria</taxon>
        <taxon>Vibrionales</taxon>
        <taxon>Vibrionaceae</taxon>
        <taxon>Vibrio</taxon>
    </lineage>
</organism>
<keyword evidence="1" id="KW-0732">Signal</keyword>
<sequence>MKSAKYVLIPLLFTFATSAFAGEWTDKLTVTSVSEYIDPQTGGGDAEVSFKSSPTTTACPVTAKSLTIAKEYSDEYSQKMSDKLTKALTHHKKVQVYTDCRYGDAAIYGVKITNDFAL</sequence>
<feature type="chain" id="PRO_5013178084" evidence="1">
    <location>
        <begin position="22"/>
        <end position="118"/>
    </location>
</feature>
<name>A0A1M6DPC8_9VIBR</name>
<reference evidence="2 3" key="1">
    <citation type="submission" date="2016-11" db="EMBL/GenBank/DDBJ databases">
        <authorList>
            <person name="Jaros S."/>
            <person name="Januszkiewicz K."/>
            <person name="Wedrychowicz H."/>
        </authorList>
    </citation>
    <scope>NUCLEOTIDE SEQUENCE [LARGE SCALE GENOMIC DNA]</scope>
    <source>
        <strain evidence="2 3">CECT 7868</strain>
    </source>
</reference>
<evidence type="ECO:0000313" key="3">
    <source>
        <dbReference type="Proteomes" id="UP000184608"/>
    </source>
</evidence>
<dbReference type="OrthoDB" id="5874387at2"/>
<accession>A0A1M6DPC8</accession>
<proteinExistence type="predicted"/>
<dbReference type="RefSeq" id="WP_073605871.1">
    <property type="nucleotide sequence ID" value="NZ_FQXZ01000046.1"/>
</dbReference>
<protein>
    <submittedName>
        <fullName evidence="2">Uncharacterized protein</fullName>
    </submittedName>
</protein>
<evidence type="ECO:0000256" key="1">
    <source>
        <dbReference type="SAM" id="SignalP"/>
    </source>
</evidence>
<dbReference type="Proteomes" id="UP000184608">
    <property type="component" value="Unassembled WGS sequence"/>
</dbReference>
<evidence type="ECO:0000313" key="2">
    <source>
        <dbReference type="EMBL" id="SHI75061.1"/>
    </source>
</evidence>
<keyword evidence="3" id="KW-1185">Reference proteome</keyword>
<dbReference type="AlphaFoldDB" id="A0A1M6DPC8"/>
<gene>
    <name evidence="2" type="ORF">VA7868_04284</name>
</gene>
<dbReference type="EMBL" id="FQXZ01000046">
    <property type="protein sequence ID" value="SHI75061.1"/>
    <property type="molecule type" value="Genomic_DNA"/>
</dbReference>
<feature type="signal peptide" evidence="1">
    <location>
        <begin position="1"/>
        <end position="21"/>
    </location>
</feature>